<evidence type="ECO:0000313" key="5">
    <source>
        <dbReference type="Proteomes" id="UP000230859"/>
    </source>
</evidence>
<protein>
    <submittedName>
        <fullName evidence="4">Uncharacterized protein</fullName>
    </submittedName>
</protein>
<reference evidence="4 5" key="1">
    <citation type="submission" date="2017-09" db="EMBL/GenBank/DDBJ databases">
        <title>Depth-based differentiation of microbial function through sediment-hosted aquifers and enrichment of novel symbionts in the deep terrestrial subsurface.</title>
        <authorList>
            <person name="Probst A.J."/>
            <person name="Ladd B."/>
            <person name="Jarett J.K."/>
            <person name="Geller-Mcgrath D.E."/>
            <person name="Sieber C.M."/>
            <person name="Emerson J.B."/>
            <person name="Anantharaman K."/>
            <person name="Thomas B.C."/>
            <person name="Malmstrom R."/>
            <person name="Stieglmeier M."/>
            <person name="Klingl A."/>
            <person name="Woyke T."/>
            <person name="Ryan C.M."/>
            <person name="Banfield J.F."/>
        </authorList>
    </citation>
    <scope>NUCLEOTIDE SEQUENCE [LARGE SCALE GENOMIC DNA]</scope>
    <source>
        <strain evidence="4">CG11_big_fil_rev_8_21_14_0_20_45_26</strain>
    </source>
</reference>
<dbReference type="Proteomes" id="UP000230859">
    <property type="component" value="Unassembled WGS sequence"/>
</dbReference>
<evidence type="ECO:0000256" key="2">
    <source>
        <dbReference type="SAM" id="MobiDB-lite"/>
    </source>
</evidence>
<keyword evidence="3" id="KW-0732">Signal</keyword>
<feature type="region of interest" description="Disordered" evidence="2">
    <location>
        <begin position="156"/>
        <end position="175"/>
    </location>
</feature>
<evidence type="ECO:0000313" key="4">
    <source>
        <dbReference type="EMBL" id="PIQ85996.1"/>
    </source>
</evidence>
<name>A0A2H0LNS6_9BACT</name>
<accession>A0A2H0LNS6</accession>
<proteinExistence type="predicted"/>
<comment type="caution">
    <text evidence="4">The sequence shown here is derived from an EMBL/GenBank/DDBJ whole genome shotgun (WGS) entry which is preliminary data.</text>
</comment>
<feature type="chain" id="PRO_5013567603" evidence="3">
    <location>
        <begin position="31"/>
        <end position="175"/>
    </location>
</feature>
<keyword evidence="1" id="KW-0175">Coiled coil</keyword>
<dbReference type="EMBL" id="PCVY01000055">
    <property type="protein sequence ID" value="PIQ85996.1"/>
    <property type="molecule type" value="Genomic_DNA"/>
</dbReference>
<feature type="signal peptide" evidence="3">
    <location>
        <begin position="1"/>
        <end position="30"/>
    </location>
</feature>
<sequence>MNKTMTVHPRSYILFLTVCAVFCVVCQAFAANTGKAMTTEEVKAALEQKRQQMIELDKEKQALIQEKASTQVIMEKTKEIMTVREEALELFEKIKPSGPPKPVSASEIAPEEAKKIETLIQERRQKIVKGAGSKEISDLTEEIQAIHLSIINQYRKTQASHLPPAAPSPEEPLKQ</sequence>
<dbReference type="AlphaFoldDB" id="A0A2H0LNS6"/>
<gene>
    <name evidence="4" type="ORF">COV74_06605</name>
</gene>
<evidence type="ECO:0000256" key="1">
    <source>
        <dbReference type="SAM" id="Coils"/>
    </source>
</evidence>
<organism evidence="4 5">
    <name type="scientific">Candidatus Abzuiibacterium crystallinum</name>
    <dbReference type="NCBI Taxonomy" id="1974748"/>
    <lineage>
        <taxon>Bacteria</taxon>
        <taxon>Pseudomonadati</taxon>
        <taxon>Candidatus Omnitrophota</taxon>
        <taxon>Candidatus Abzuiibacterium</taxon>
    </lineage>
</organism>
<evidence type="ECO:0000256" key="3">
    <source>
        <dbReference type="SAM" id="SignalP"/>
    </source>
</evidence>
<feature type="coiled-coil region" evidence="1">
    <location>
        <begin position="39"/>
        <end position="66"/>
    </location>
</feature>
<feature type="compositionally biased region" description="Pro residues" evidence="2">
    <location>
        <begin position="164"/>
        <end position="175"/>
    </location>
</feature>